<organism evidence="7">
    <name type="scientific">marine metagenome</name>
    <dbReference type="NCBI Taxonomy" id="408172"/>
    <lineage>
        <taxon>unclassified sequences</taxon>
        <taxon>metagenomes</taxon>
        <taxon>ecological metagenomes</taxon>
    </lineage>
</organism>
<evidence type="ECO:0000256" key="3">
    <source>
        <dbReference type="ARBA" id="ARBA00022827"/>
    </source>
</evidence>
<dbReference type="GO" id="GO:0047545">
    <property type="term" value="F:(S)-2-hydroxyglutarate dehydrogenase activity"/>
    <property type="evidence" value="ECO:0007669"/>
    <property type="project" value="TreeGrafter"/>
</dbReference>
<evidence type="ECO:0000256" key="5">
    <source>
        <dbReference type="ARBA" id="ARBA00037941"/>
    </source>
</evidence>
<keyword evidence="3" id="KW-0274">FAD</keyword>
<feature type="non-terminal residue" evidence="7">
    <location>
        <position position="146"/>
    </location>
</feature>
<dbReference type="PANTHER" id="PTHR43104">
    <property type="entry name" value="L-2-HYDROXYGLUTARATE DEHYDROGENASE, MITOCHONDRIAL"/>
    <property type="match status" value="1"/>
</dbReference>
<name>A0A382F6H2_9ZZZZ</name>
<dbReference type="InterPro" id="IPR036188">
    <property type="entry name" value="FAD/NAD-bd_sf"/>
</dbReference>
<dbReference type="Gene3D" id="3.50.50.60">
    <property type="entry name" value="FAD/NAD(P)-binding domain"/>
    <property type="match status" value="1"/>
</dbReference>
<keyword evidence="4" id="KW-0560">Oxidoreductase</keyword>
<accession>A0A382F6H2</accession>
<feature type="domain" description="FAD dependent oxidoreductase" evidence="6">
    <location>
        <begin position="9"/>
        <end position="136"/>
    </location>
</feature>
<dbReference type="Pfam" id="PF01266">
    <property type="entry name" value="DAO"/>
    <property type="match status" value="1"/>
</dbReference>
<proteinExistence type="inferred from homology"/>
<dbReference type="InterPro" id="IPR006076">
    <property type="entry name" value="FAD-dep_OxRdtase"/>
</dbReference>
<evidence type="ECO:0000256" key="2">
    <source>
        <dbReference type="ARBA" id="ARBA00022630"/>
    </source>
</evidence>
<dbReference type="PANTHER" id="PTHR43104:SF4">
    <property type="entry name" value="L-2-HYDROXYGLUTARATE DEHYDROGENASE, MITOCHONDRIAL"/>
    <property type="match status" value="1"/>
</dbReference>
<evidence type="ECO:0000256" key="4">
    <source>
        <dbReference type="ARBA" id="ARBA00023002"/>
    </source>
</evidence>
<dbReference type="EMBL" id="UINC01047879">
    <property type="protein sequence ID" value="SVB57711.1"/>
    <property type="molecule type" value="Genomic_DNA"/>
</dbReference>
<evidence type="ECO:0000259" key="6">
    <source>
        <dbReference type="Pfam" id="PF01266"/>
    </source>
</evidence>
<evidence type="ECO:0000313" key="7">
    <source>
        <dbReference type="EMBL" id="SVB57711.1"/>
    </source>
</evidence>
<dbReference type="AlphaFoldDB" id="A0A382F6H2"/>
<reference evidence="7" key="1">
    <citation type="submission" date="2018-05" db="EMBL/GenBank/DDBJ databases">
        <authorList>
            <person name="Lanie J.A."/>
            <person name="Ng W.-L."/>
            <person name="Kazmierczak K.M."/>
            <person name="Andrzejewski T.M."/>
            <person name="Davidsen T.M."/>
            <person name="Wayne K.J."/>
            <person name="Tettelin H."/>
            <person name="Glass J.I."/>
            <person name="Rusch D."/>
            <person name="Podicherti R."/>
            <person name="Tsui H.-C.T."/>
            <person name="Winkler M.E."/>
        </authorList>
    </citation>
    <scope>NUCLEOTIDE SEQUENCE</scope>
</reference>
<comment type="cofactor">
    <cofactor evidence="1">
        <name>FAD</name>
        <dbReference type="ChEBI" id="CHEBI:57692"/>
    </cofactor>
</comment>
<keyword evidence="2" id="KW-0285">Flavoprotein</keyword>
<gene>
    <name evidence="7" type="ORF">METZ01_LOCUS210565</name>
</gene>
<sequence length="146" mass="16021">MSQSSDYEIIIIGAGALGLAVARALANAGKGSVLVVEKEEIYGRGISSRNSEVIHSGIYYPPNSLKAIYCTSGREKLYAYCKEKNIWHNQCTKLVLAQENQINELEQLYKNGLKNGVPDLKMIEKGELLKLEPNIKGESALFVGCT</sequence>
<evidence type="ECO:0000256" key="1">
    <source>
        <dbReference type="ARBA" id="ARBA00001974"/>
    </source>
</evidence>
<dbReference type="SUPFAM" id="SSF51905">
    <property type="entry name" value="FAD/NAD(P)-binding domain"/>
    <property type="match status" value="1"/>
</dbReference>
<comment type="similarity">
    <text evidence="5">Belongs to the L2HGDH family.</text>
</comment>
<protein>
    <recommendedName>
        <fullName evidence="6">FAD dependent oxidoreductase domain-containing protein</fullName>
    </recommendedName>
</protein>